<accession>A0A7D9LHA2</accession>
<comment type="caution">
    <text evidence="1">The sequence shown here is derived from an EMBL/GenBank/DDBJ whole genome shotgun (WGS) entry which is preliminary data.</text>
</comment>
<dbReference type="Proteomes" id="UP001152795">
    <property type="component" value="Unassembled WGS sequence"/>
</dbReference>
<keyword evidence="2" id="KW-1185">Reference proteome</keyword>
<dbReference type="PANTHER" id="PTHR43628">
    <property type="entry name" value="ACTIVATOR OF C KINASE PROTEIN 1-RELATED"/>
    <property type="match status" value="1"/>
</dbReference>
<organism evidence="1 2">
    <name type="scientific">Paramuricea clavata</name>
    <name type="common">Red gorgonian</name>
    <name type="synonym">Violescent sea-whip</name>
    <dbReference type="NCBI Taxonomy" id="317549"/>
    <lineage>
        <taxon>Eukaryota</taxon>
        <taxon>Metazoa</taxon>
        <taxon>Cnidaria</taxon>
        <taxon>Anthozoa</taxon>
        <taxon>Octocorallia</taxon>
        <taxon>Malacalcyonacea</taxon>
        <taxon>Plexauridae</taxon>
        <taxon>Paramuricea</taxon>
    </lineage>
</organism>
<evidence type="ECO:0000313" key="1">
    <source>
        <dbReference type="EMBL" id="CAB4032268.1"/>
    </source>
</evidence>
<proteinExistence type="predicted"/>
<dbReference type="AlphaFoldDB" id="A0A7D9LHA2"/>
<gene>
    <name evidence="1" type="ORF">PACLA_8A085586</name>
</gene>
<dbReference type="Pfam" id="PF08238">
    <property type="entry name" value="Sel1"/>
    <property type="match status" value="4"/>
</dbReference>
<dbReference type="EMBL" id="CACRXK020018274">
    <property type="protein sequence ID" value="CAB4032268.1"/>
    <property type="molecule type" value="Genomic_DNA"/>
</dbReference>
<dbReference type="OrthoDB" id="2384430at2759"/>
<dbReference type="PANTHER" id="PTHR43628:SF1">
    <property type="entry name" value="CHITIN SYNTHASE REGULATORY FACTOR 2-RELATED"/>
    <property type="match status" value="1"/>
</dbReference>
<sequence length="247" mass="28369">MEEPKKIAKTKPRSMFAGQKEFNQAQLLEFVHHDYETARRFYEKACKAGHPMAQYQYGLWFADVKGERIKPDEIKARKLFEASAENGHGIAQVALAQMYETGRGGLKQDESMALYWYKEAVKNPSSIARENISNIYNKIAFMYMEGVGTMKDVNKALKWFKKAEMDSNLSQTVQSLLETLAKVNPGAPRQREADRRWGVMSDYVDKLPQDEKPKTFGSWTKVMKKCGYGVHEEFVLKTNENTPCNFP</sequence>
<dbReference type="InterPro" id="IPR052945">
    <property type="entry name" value="Mitotic_Regulator"/>
</dbReference>
<protein>
    <submittedName>
        <fullName evidence="1">Sel1 repeat family</fullName>
    </submittedName>
</protein>
<feature type="non-terminal residue" evidence="1">
    <location>
        <position position="247"/>
    </location>
</feature>
<dbReference type="InterPro" id="IPR006597">
    <property type="entry name" value="Sel1-like"/>
</dbReference>
<reference evidence="1" key="1">
    <citation type="submission" date="2020-04" db="EMBL/GenBank/DDBJ databases">
        <authorList>
            <person name="Alioto T."/>
            <person name="Alioto T."/>
            <person name="Gomez Garrido J."/>
        </authorList>
    </citation>
    <scope>NUCLEOTIDE SEQUENCE</scope>
    <source>
        <strain evidence="1">A484AB</strain>
    </source>
</reference>
<dbReference type="SMART" id="SM00671">
    <property type="entry name" value="SEL1"/>
    <property type="match status" value="4"/>
</dbReference>
<dbReference type="InterPro" id="IPR011990">
    <property type="entry name" value="TPR-like_helical_dom_sf"/>
</dbReference>
<dbReference type="SUPFAM" id="SSF81901">
    <property type="entry name" value="HCP-like"/>
    <property type="match status" value="1"/>
</dbReference>
<name>A0A7D9LHA2_PARCT</name>
<dbReference type="Gene3D" id="1.25.40.10">
    <property type="entry name" value="Tetratricopeptide repeat domain"/>
    <property type="match status" value="1"/>
</dbReference>
<evidence type="ECO:0000313" key="2">
    <source>
        <dbReference type="Proteomes" id="UP001152795"/>
    </source>
</evidence>